<evidence type="ECO:0000313" key="2">
    <source>
        <dbReference type="EMBL" id="CAB4581313.1"/>
    </source>
</evidence>
<feature type="region of interest" description="Disordered" evidence="1">
    <location>
        <begin position="1"/>
        <end position="52"/>
    </location>
</feature>
<proteinExistence type="predicted"/>
<evidence type="ECO:0000256" key="1">
    <source>
        <dbReference type="SAM" id="MobiDB-lite"/>
    </source>
</evidence>
<dbReference type="AlphaFoldDB" id="A0A6J6F2T2"/>
<protein>
    <submittedName>
        <fullName evidence="2">Unannotated protein</fullName>
    </submittedName>
</protein>
<accession>A0A6J6F2T2</accession>
<gene>
    <name evidence="2" type="ORF">UFOPK1726_00944</name>
</gene>
<sequence length="52" mass="5039">MLVESRDFSANDGTDISADTAEDTGISIVGPVDSDVPSAAGVSLDAAGDAGV</sequence>
<reference evidence="2" key="1">
    <citation type="submission" date="2020-05" db="EMBL/GenBank/DDBJ databases">
        <authorList>
            <person name="Chiriac C."/>
            <person name="Salcher M."/>
            <person name="Ghai R."/>
            <person name="Kavagutti S V."/>
        </authorList>
    </citation>
    <scope>NUCLEOTIDE SEQUENCE</scope>
</reference>
<name>A0A6J6F2T2_9ZZZZ</name>
<dbReference type="EMBL" id="CAEZTT010000117">
    <property type="protein sequence ID" value="CAB4581313.1"/>
    <property type="molecule type" value="Genomic_DNA"/>
</dbReference>
<organism evidence="2">
    <name type="scientific">freshwater metagenome</name>
    <dbReference type="NCBI Taxonomy" id="449393"/>
    <lineage>
        <taxon>unclassified sequences</taxon>
        <taxon>metagenomes</taxon>
        <taxon>ecological metagenomes</taxon>
    </lineage>
</organism>